<feature type="domain" description="WRKY" evidence="7">
    <location>
        <begin position="112"/>
        <end position="175"/>
    </location>
</feature>
<evidence type="ECO:0000256" key="2">
    <source>
        <dbReference type="ARBA" id="ARBA00023015"/>
    </source>
</evidence>
<dbReference type="PANTHER" id="PTHR31282">
    <property type="entry name" value="WRKY TRANSCRIPTION FACTOR 21-RELATED"/>
    <property type="match status" value="1"/>
</dbReference>
<dbReference type="SUPFAM" id="SSF118290">
    <property type="entry name" value="WRKY DNA-binding domain"/>
    <property type="match status" value="1"/>
</dbReference>
<gene>
    <name evidence="8" type="ORF">RJT34_17778</name>
</gene>
<dbReference type="SMART" id="SM00774">
    <property type="entry name" value="WRKY"/>
    <property type="match status" value="1"/>
</dbReference>
<sequence>MENLSGNSRRKAIEEELVRGRDCAEQLRHVINGSCVDGLGTPFAEQLVKDVLMSFTNSLVFFNNPSSESHDLHVWDSSKSEDSQESNCKSSTLKERRGCYKRRRTTQSWEKESEAPVDDGYHWRKYGQKEILNTKYPRNYYRCTHKYDQSCQATKQVQRVQEDPPLYRTTYYGHHTCKNLLNPEIILEHPISPSGSSKFLSFDNTFPTPSKEDFPFLSSFPPSVKSEEEAPPSASSNDYLISSELTFDNSPRHVTLSTLDSEYKGINISDVLYDSAQFDDVFEPFHFR</sequence>
<dbReference type="AlphaFoldDB" id="A0AAN9JCN9"/>
<evidence type="ECO:0000256" key="3">
    <source>
        <dbReference type="ARBA" id="ARBA00023125"/>
    </source>
</evidence>
<dbReference type="InterPro" id="IPR036576">
    <property type="entry name" value="WRKY_dom_sf"/>
</dbReference>
<reference evidence="8 9" key="1">
    <citation type="submission" date="2024-01" db="EMBL/GenBank/DDBJ databases">
        <title>The genomes of 5 underutilized Papilionoideae crops provide insights into root nodulation and disease resistance.</title>
        <authorList>
            <person name="Yuan L."/>
        </authorList>
    </citation>
    <scope>NUCLEOTIDE SEQUENCE [LARGE SCALE GENOMIC DNA]</scope>
    <source>
        <strain evidence="8">LY-2023</strain>
        <tissue evidence="8">Leaf</tissue>
    </source>
</reference>
<dbReference type="GO" id="GO:0043565">
    <property type="term" value="F:sequence-specific DNA binding"/>
    <property type="evidence" value="ECO:0007669"/>
    <property type="project" value="InterPro"/>
</dbReference>
<protein>
    <recommendedName>
        <fullName evidence="7">WRKY domain-containing protein</fullName>
    </recommendedName>
</protein>
<feature type="region of interest" description="Disordered" evidence="6">
    <location>
        <begin position="68"/>
        <end position="90"/>
    </location>
</feature>
<dbReference type="InterPro" id="IPR044810">
    <property type="entry name" value="WRKY_plant"/>
</dbReference>
<accession>A0AAN9JCN9</accession>
<organism evidence="8 9">
    <name type="scientific">Clitoria ternatea</name>
    <name type="common">Butterfly pea</name>
    <dbReference type="NCBI Taxonomy" id="43366"/>
    <lineage>
        <taxon>Eukaryota</taxon>
        <taxon>Viridiplantae</taxon>
        <taxon>Streptophyta</taxon>
        <taxon>Embryophyta</taxon>
        <taxon>Tracheophyta</taxon>
        <taxon>Spermatophyta</taxon>
        <taxon>Magnoliopsida</taxon>
        <taxon>eudicotyledons</taxon>
        <taxon>Gunneridae</taxon>
        <taxon>Pentapetalae</taxon>
        <taxon>rosids</taxon>
        <taxon>fabids</taxon>
        <taxon>Fabales</taxon>
        <taxon>Fabaceae</taxon>
        <taxon>Papilionoideae</taxon>
        <taxon>50 kb inversion clade</taxon>
        <taxon>NPAAA clade</taxon>
        <taxon>indigoferoid/millettioid clade</taxon>
        <taxon>Phaseoleae</taxon>
        <taxon>Clitoria</taxon>
    </lineage>
</organism>
<comment type="caution">
    <text evidence="8">The sequence shown here is derived from an EMBL/GenBank/DDBJ whole genome shotgun (WGS) entry which is preliminary data.</text>
</comment>
<evidence type="ECO:0000256" key="6">
    <source>
        <dbReference type="SAM" id="MobiDB-lite"/>
    </source>
</evidence>
<dbReference type="PROSITE" id="PS50811">
    <property type="entry name" value="WRKY"/>
    <property type="match status" value="1"/>
</dbReference>
<dbReference type="Pfam" id="PF03106">
    <property type="entry name" value="WRKY"/>
    <property type="match status" value="1"/>
</dbReference>
<dbReference type="Gene3D" id="2.20.25.80">
    <property type="entry name" value="WRKY domain"/>
    <property type="match status" value="1"/>
</dbReference>
<evidence type="ECO:0000313" key="9">
    <source>
        <dbReference type="Proteomes" id="UP001359559"/>
    </source>
</evidence>
<name>A0AAN9JCN9_CLITE</name>
<dbReference type="InterPro" id="IPR003657">
    <property type="entry name" value="WRKY_dom"/>
</dbReference>
<keyword evidence="9" id="KW-1185">Reference proteome</keyword>
<keyword evidence="5" id="KW-0539">Nucleus</keyword>
<evidence type="ECO:0000313" key="8">
    <source>
        <dbReference type="EMBL" id="KAK7294879.1"/>
    </source>
</evidence>
<dbReference type="GO" id="GO:0005634">
    <property type="term" value="C:nucleus"/>
    <property type="evidence" value="ECO:0007669"/>
    <property type="project" value="UniProtKB-SubCell"/>
</dbReference>
<evidence type="ECO:0000256" key="1">
    <source>
        <dbReference type="ARBA" id="ARBA00004123"/>
    </source>
</evidence>
<evidence type="ECO:0000259" key="7">
    <source>
        <dbReference type="PROSITE" id="PS50811"/>
    </source>
</evidence>
<dbReference type="EMBL" id="JAYKXN010000004">
    <property type="protein sequence ID" value="KAK7294879.1"/>
    <property type="molecule type" value="Genomic_DNA"/>
</dbReference>
<evidence type="ECO:0000256" key="4">
    <source>
        <dbReference type="ARBA" id="ARBA00023163"/>
    </source>
</evidence>
<comment type="subcellular location">
    <subcellularLocation>
        <location evidence="1">Nucleus</location>
    </subcellularLocation>
</comment>
<dbReference type="GO" id="GO:0003700">
    <property type="term" value="F:DNA-binding transcription factor activity"/>
    <property type="evidence" value="ECO:0007669"/>
    <property type="project" value="InterPro"/>
</dbReference>
<feature type="compositionally biased region" description="Basic and acidic residues" evidence="6">
    <location>
        <begin position="68"/>
        <end position="82"/>
    </location>
</feature>
<proteinExistence type="predicted"/>
<evidence type="ECO:0000256" key="5">
    <source>
        <dbReference type="ARBA" id="ARBA00023242"/>
    </source>
</evidence>
<keyword evidence="4" id="KW-0804">Transcription</keyword>
<dbReference type="Proteomes" id="UP001359559">
    <property type="component" value="Unassembled WGS sequence"/>
</dbReference>
<keyword evidence="3" id="KW-0238">DNA-binding</keyword>
<keyword evidence="2" id="KW-0805">Transcription regulation</keyword>